<dbReference type="PANTHER" id="PTHR10434:SF55">
    <property type="entry name" value="POSSIBLE ACYLTRANSFERASE"/>
    <property type="match status" value="1"/>
</dbReference>
<dbReference type="Pfam" id="PF01553">
    <property type="entry name" value="Acyltransferase"/>
    <property type="match status" value="1"/>
</dbReference>
<evidence type="ECO:0000256" key="5">
    <source>
        <dbReference type="ARBA" id="ARBA00023315"/>
    </source>
</evidence>
<evidence type="ECO:0000256" key="2">
    <source>
        <dbReference type="ARBA" id="ARBA00022679"/>
    </source>
</evidence>
<dbReference type="Proteomes" id="UP000179769">
    <property type="component" value="Unassembled WGS sequence"/>
</dbReference>
<comment type="caution">
    <text evidence="8">The sequence shown here is derived from an EMBL/GenBank/DDBJ whole genome shotgun (WGS) entry which is preliminary data.</text>
</comment>
<dbReference type="GO" id="GO:0003841">
    <property type="term" value="F:1-acylglycerol-3-phosphate O-acyltransferase activity"/>
    <property type="evidence" value="ECO:0007669"/>
    <property type="project" value="TreeGrafter"/>
</dbReference>
<dbReference type="PRINTS" id="PR00979">
    <property type="entry name" value="TAFAZZIN"/>
</dbReference>
<evidence type="ECO:0000313" key="8">
    <source>
        <dbReference type="EMBL" id="OHV32209.1"/>
    </source>
</evidence>
<dbReference type="InterPro" id="IPR002123">
    <property type="entry name" value="Plipid/glycerol_acylTrfase"/>
</dbReference>
<evidence type="ECO:0000256" key="3">
    <source>
        <dbReference type="ARBA" id="ARBA00023098"/>
    </source>
</evidence>
<reference evidence="9" key="1">
    <citation type="submission" date="2016-07" db="EMBL/GenBank/DDBJ databases">
        <title>Frankia sp. NRRL B-16219 Genome sequencing.</title>
        <authorList>
            <person name="Ghodhbane-Gtari F."/>
            <person name="Swanson E."/>
            <person name="Gueddou A."/>
            <person name="Louati M."/>
            <person name="Nouioui I."/>
            <person name="Hezbri K."/>
            <person name="Abebe-Akele F."/>
            <person name="Simpson S."/>
            <person name="Morris K."/>
            <person name="Thomas K."/>
            <person name="Gtari M."/>
            <person name="Tisa L.S."/>
        </authorList>
    </citation>
    <scope>NUCLEOTIDE SEQUENCE [LARGE SCALE GENOMIC DNA]</scope>
    <source>
        <strain evidence="9">NRRL B-16219</strain>
    </source>
</reference>
<protein>
    <submittedName>
        <fullName evidence="8">Glycerol acyltransferase</fullName>
    </submittedName>
</protein>
<dbReference type="EMBL" id="MAXA01000158">
    <property type="protein sequence ID" value="OHV32209.1"/>
    <property type="molecule type" value="Genomic_DNA"/>
</dbReference>
<evidence type="ECO:0000256" key="6">
    <source>
        <dbReference type="SAM" id="MobiDB-lite"/>
    </source>
</evidence>
<dbReference type="PANTHER" id="PTHR10434">
    <property type="entry name" value="1-ACYL-SN-GLYCEROL-3-PHOSPHATE ACYLTRANSFERASE"/>
    <property type="match status" value="1"/>
</dbReference>
<comment type="subcellular location">
    <subcellularLocation>
        <location evidence="1">Membrane</location>
    </subcellularLocation>
</comment>
<accession>A0A1S1QF67</accession>
<name>A0A1S1QF67_9ACTN</name>
<evidence type="ECO:0000313" key="9">
    <source>
        <dbReference type="Proteomes" id="UP000179769"/>
    </source>
</evidence>
<sequence>MAEYVYRPVIHTALGLFRALRLRLDIRGEENVPAGGGAIVLINHVSYLDFALAGVPFWHARRRMVRFMAKKQVFDHRVSGPLMRGMHHIPVDRAAGAGSLIAAVRALREGELVGVFPEATISPSYCLAPFKSGAARIAAEAEVPVIPLVLWGSQRILTKGRPRNLRAAVGTPVSITVGKPIPYSELPDTRTGTALLELRMGELLDDAQRRYPAPPPGESPWWLPAHLGGSAPEPPARPAG</sequence>
<dbReference type="SUPFAM" id="SSF69593">
    <property type="entry name" value="Glycerol-3-phosphate (1)-acyltransferase"/>
    <property type="match status" value="1"/>
</dbReference>
<keyword evidence="2 8" id="KW-0808">Transferase</keyword>
<evidence type="ECO:0000259" key="7">
    <source>
        <dbReference type="SMART" id="SM00563"/>
    </source>
</evidence>
<keyword evidence="5 8" id="KW-0012">Acyltransferase</keyword>
<dbReference type="CDD" id="cd07989">
    <property type="entry name" value="LPLAT_AGPAT-like"/>
    <property type="match status" value="1"/>
</dbReference>
<organism evidence="8 9">
    <name type="scientific">Parafrankia soli</name>
    <dbReference type="NCBI Taxonomy" id="2599596"/>
    <lineage>
        <taxon>Bacteria</taxon>
        <taxon>Bacillati</taxon>
        <taxon>Actinomycetota</taxon>
        <taxon>Actinomycetes</taxon>
        <taxon>Frankiales</taxon>
        <taxon>Frankiaceae</taxon>
        <taxon>Parafrankia</taxon>
    </lineage>
</organism>
<keyword evidence="3" id="KW-0443">Lipid metabolism</keyword>
<dbReference type="GO" id="GO:0006654">
    <property type="term" value="P:phosphatidic acid biosynthetic process"/>
    <property type="evidence" value="ECO:0007669"/>
    <property type="project" value="TreeGrafter"/>
</dbReference>
<evidence type="ECO:0000256" key="1">
    <source>
        <dbReference type="ARBA" id="ARBA00004370"/>
    </source>
</evidence>
<dbReference type="AlphaFoldDB" id="A0A1S1QF67"/>
<evidence type="ECO:0000256" key="4">
    <source>
        <dbReference type="ARBA" id="ARBA00023136"/>
    </source>
</evidence>
<feature type="domain" description="Phospholipid/glycerol acyltransferase" evidence="7">
    <location>
        <begin position="38"/>
        <end position="153"/>
    </location>
</feature>
<gene>
    <name evidence="8" type="ORF">BBK14_16075</name>
</gene>
<dbReference type="OrthoDB" id="3210041at2"/>
<proteinExistence type="predicted"/>
<dbReference type="SMART" id="SM00563">
    <property type="entry name" value="PlsC"/>
    <property type="match status" value="1"/>
</dbReference>
<keyword evidence="4" id="KW-0472">Membrane</keyword>
<dbReference type="InterPro" id="IPR000872">
    <property type="entry name" value="Tafazzin"/>
</dbReference>
<dbReference type="RefSeq" id="WP_071062584.1">
    <property type="nucleotide sequence ID" value="NZ_MAXA01000158.1"/>
</dbReference>
<feature type="region of interest" description="Disordered" evidence="6">
    <location>
        <begin position="208"/>
        <end position="240"/>
    </location>
</feature>
<keyword evidence="9" id="KW-1185">Reference proteome</keyword>
<dbReference type="GO" id="GO:0005886">
    <property type="term" value="C:plasma membrane"/>
    <property type="evidence" value="ECO:0007669"/>
    <property type="project" value="TreeGrafter"/>
</dbReference>